<dbReference type="EMBL" id="JASCZI010272851">
    <property type="protein sequence ID" value="MED6223653.1"/>
    <property type="molecule type" value="Genomic_DNA"/>
</dbReference>
<feature type="compositionally biased region" description="Polar residues" evidence="1">
    <location>
        <begin position="52"/>
        <end position="68"/>
    </location>
</feature>
<dbReference type="Proteomes" id="UP001341840">
    <property type="component" value="Unassembled WGS sequence"/>
</dbReference>
<feature type="compositionally biased region" description="Low complexity" evidence="1">
    <location>
        <begin position="119"/>
        <end position="130"/>
    </location>
</feature>
<gene>
    <name evidence="2" type="ORF">PIB30_076162</name>
</gene>
<protein>
    <submittedName>
        <fullName evidence="2">Uncharacterized protein</fullName>
    </submittedName>
</protein>
<sequence length="167" mass="17672">MYGPATKKAKGASSSNGSDGAKTRSASRGKDKALSQPLPETGNKKRKAAVVASSSQPLPTTSKSNQIPKKSWPERARMGASSSAPKLQTEATQPTIKPTRRPEAVSASQPTKTSKKPTAKPSTKPSSSQPIGNRPRFCVRHVSGGPHVSPQKLRQMAKLPPRAWGNI</sequence>
<evidence type="ECO:0000256" key="1">
    <source>
        <dbReference type="SAM" id="MobiDB-lite"/>
    </source>
</evidence>
<comment type="caution">
    <text evidence="2">The sequence shown here is derived from an EMBL/GenBank/DDBJ whole genome shotgun (WGS) entry which is preliminary data.</text>
</comment>
<keyword evidence="3" id="KW-1185">Reference proteome</keyword>
<organism evidence="2 3">
    <name type="scientific">Stylosanthes scabra</name>
    <dbReference type="NCBI Taxonomy" id="79078"/>
    <lineage>
        <taxon>Eukaryota</taxon>
        <taxon>Viridiplantae</taxon>
        <taxon>Streptophyta</taxon>
        <taxon>Embryophyta</taxon>
        <taxon>Tracheophyta</taxon>
        <taxon>Spermatophyta</taxon>
        <taxon>Magnoliopsida</taxon>
        <taxon>eudicotyledons</taxon>
        <taxon>Gunneridae</taxon>
        <taxon>Pentapetalae</taxon>
        <taxon>rosids</taxon>
        <taxon>fabids</taxon>
        <taxon>Fabales</taxon>
        <taxon>Fabaceae</taxon>
        <taxon>Papilionoideae</taxon>
        <taxon>50 kb inversion clade</taxon>
        <taxon>dalbergioids sensu lato</taxon>
        <taxon>Dalbergieae</taxon>
        <taxon>Pterocarpus clade</taxon>
        <taxon>Stylosanthes</taxon>
    </lineage>
</organism>
<reference evidence="2 3" key="1">
    <citation type="journal article" date="2023" name="Plants (Basel)">
        <title>Bridging the Gap: Combining Genomics and Transcriptomics Approaches to Understand Stylosanthes scabra, an Orphan Legume from the Brazilian Caatinga.</title>
        <authorList>
            <person name="Ferreira-Neto J.R.C."/>
            <person name="da Silva M.D."/>
            <person name="Binneck E."/>
            <person name="de Melo N.F."/>
            <person name="da Silva R.H."/>
            <person name="de Melo A.L.T.M."/>
            <person name="Pandolfi V."/>
            <person name="Bustamante F.O."/>
            <person name="Brasileiro-Vidal A.C."/>
            <person name="Benko-Iseppon A.M."/>
        </authorList>
    </citation>
    <scope>NUCLEOTIDE SEQUENCE [LARGE SCALE GENOMIC DNA]</scope>
    <source>
        <tissue evidence="2">Leaves</tissue>
    </source>
</reference>
<evidence type="ECO:0000313" key="3">
    <source>
        <dbReference type="Proteomes" id="UP001341840"/>
    </source>
</evidence>
<proteinExistence type="predicted"/>
<feature type="region of interest" description="Disordered" evidence="1">
    <location>
        <begin position="1"/>
        <end position="167"/>
    </location>
</feature>
<evidence type="ECO:0000313" key="2">
    <source>
        <dbReference type="EMBL" id="MED6223653.1"/>
    </source>
</evidence>
<feature type="compositionally biased region" description="Polar residues" evidence="1">
    <location>
        <begin position="80"/>
        <end position="96"/>
    </location>
</feature>
<accession>A0ABU6ZNV9</accession>
<name>A0ABU6ZNV9_9FABA</name>
<feature type="compositionally biased region" description="Low complexity" evidence="1">
    <location>
        <begin position="1"/>
        <end position="20"/>
    </location>
</feature>